<keyword evidence="4" id="KW-0812">Transmembrane</keyword>
<evidence type="ECO:0000256" key="4">
    <source>
        <dbReference type="SAM" id="Phobius"/>
    </source>
</evidence>
<keyword evidence="4" id="KW-1133">Transmembrane helix</keyword>
<dbReference type="PANTHER" id="PTHR32083">
    <property type="entry name" value="CILIA AND FLAGELLA-ASSOCIATED PROTEIN 58-RELATED"/>
    <property type="match status" value="1"/>
</dbReference>
<evidence type="ECO:0000256" key="1">
    <source>
        <dbReference type="ARBA" id="ARBA00023054"/>
    </source>
</evidence>
<feature type="transmembrane region" description="Helical" evidence="4">
    <location>
        <begin position="684"/>
        <end position="705"/>
    </location>
</feature>
<reference evidence="6 7" key="1">
    <citation type="submission" date="2018-12" db="EMBL/GenBank/DDBJ databases">
        <authorList>
            <person name="Sun L."/>
            <person name="Chen Z."/>
        </authorList>
    </citation>
    <scope>NUCLEOTIDE SEQUENCE [LARGE SCALE GENOMIC DNA]</scope>
    <source>
        <strain evidence="6 7">LMG 29736</strain>
    </source>
</reference>
<evidence type="ECO:0000259" key="5">
    <source>
        <dbReference type="Pfam" id="PF20155"/>
    </source>
</evidence>
<dbReference type="InterPro" id="IPR013491">
    <property type="entry name" value="Tape_meas_N"/>
</dbReference>
<feature type="compositionally biased region" description="Polar residues" evidence="3">
    <location>
        <begin position="239"/>
        <end position="248"/>
    </location>
</feature>
<sequence length="1792" mass="190493">MSDGSIKISIEVDGKQIEIASKDMDAMSSVAKKLGTGLKSTESSVGGLGSSSAKASKDVKNASDSVENLADSGNKASKDLKNADNAIDGVADSSANATKDIKGTSDGIDDLADSGSKAGKDLKDVDSAIDGVADSSADAKKGIGDTSDSLDDLSSSANETKVDLKNVDTAIDDLADSTHGANKNVSDTSENLDKLSSTANDASNKIDGASGAVDDLGAKGGKAGSEIKDVDGAVEDLGNKSSKAQSDVNGLGDSVDGLGNEADHTTKSTDDLGKSTDDVGKKTSGATARIKELAVSIGLVAIASKAFDVLKSSLDDAIGRFDTLTGFPVVMERMGFSSEQAQKSISKLSDGIQGLPTTLNGIVASTQNIAILTGDLDNATDTALALNNAFLASGSSAADAERGLVQYVQMLSKGEVDLQSWRTLQETMGYAINKTAEAFGYAGKSAQNDFYEALKYGAVSFEEFNDKLIELNNGVGGFAEMASTGSAGIATSFSNLKNAVIVGAANMITSFNELSKEVTGNDIAKNLDGLKVVVGSTFKFIGSTIEGVAPVVKGFASAVQATTPIVQALSPAIIGLMSAYAAHAVITKVTAAVQASNAVLKTAMASTQVMTLLTQKQTLTQILSTNATLADIVAKRAQLSTIKLSSLAIGVMTGAVSLSTAAQVVATTATYALGAAVKFLMGPIGWITAGIGLLVAGTIAIVKWFKKATEEGTRLSGETEKLASSTDELSKATEESAAAHEKNQSKIETNAEAYAQLAAKAEEMASRDKLSGEEKKTLNSYIEELNRNVSGLNLVYGEESKALSASSEQILNRINLMKEEEKLQSAQERLTEIMKEQIDIQKQLEDINSLREEWSQKLEEGTVKSGEHKKALKELEEQETTLMEASKLAGEERIKVDQQIKESSAAVAAAAEKDTGRQLLMLDELSEAQQKTVENMKDTWESYKDSALDMFNTLSEKSEVSVSEMTKNLEENQRIITSWSENIAKLAERGVDEGLLNTLREAGPESAGHVNALVKASDSELEKLSIAFSKGGDVATKALSTSLGIENSGILESVGHLVMNTERALTESIAGAGFESIGGDVSKGLAQGIDAGSKEPANASKKMADDTTNAAKDSLGVRSPSRVFKEIGTNITEGLVLGIDGGSSKVVQAIQRMFKSVETNSTNSFKTITRGYDNAVKQIETTLAKLPQVTQKAMQNMTNRLKSGSQAQLSAMKSLSQKYDQSVKQIDKSLNKLSKVAQKAMSDMLNRIKSGGNAQLNTMRSLARAMPIPFNSLPGQMRSVGQHAMSGLNSGLNAGSGHVMSTARSIANRVASTMRQALKIHSPSRVTKEIGKFAGQGVVKGLASTKKGVAAASKNIANEAIKNLQFKYSTKRLSPANYIAGLRQIQRQYKLTGDQSRKLQKEMYRANQAIMKQAEAHSKSIKKINDGVKKADSAYLKKVKSINSNLAKDIKKAQDDYKNQLSNLTKSLYNQTGLFDKVKVKRVDANKLLKNLKDQNAQFKQFKSDIAKIQKTGVSKNFVNELREMGVDAAAEINAIANMPKSMLKDYVKAWSEKHKLAKDEATKQMADEKKNMQKQIKSLTAAAKKELTKAKADWRASLTKLSEETKKLGNFKNSGKVLGKNTVQGLIKGLKTMKGPLANEARALAKTIEKEVKKALKIKSPSQLMRDEVGKMITAGIAVGIDKDAKTVYKALDNLSQGMILTSTPEAALGTSRMGYANSSNHVIDALRSFKMPPGNQQNDDSETKSLLSRIVKNTENISGDLYIGPEKVGGWIDRNQAKRTGLYGRRIAID</sequence>
<evidence type="ECO:0000313" key="7">
    <source>
        <dbReference type="Proteomes" id="UP000287296"/>
    </source>
</evidence>
<dbReference type="NCBIfam" id="TIGR02675">
    <property type="entry name" value="tape_meas_nterm"/>
    <property type="match status" value="1"/>
</dbReference>
<keyword evidence="1 2" id="KW-0175">Coiled coil</keyword>
<feature type="coiled-coil region" evidence="2">
    <location>
        <begin position="816"/>
        <end position="888"/>
    </location>
</feature>
<feature type="compositionally biased region" description="Polar residues" evidence="3">
    <location>
        <begin position="179"/>
        <end position="203"/>
    </location>
</feature>
<feature type="coiled-coil region" evidence="2">
    <location>
        <begin position="1436"/>
        <end position="1512"/>
    </location>
</feature>
<dbReference type="RefSeq" id="WP_120118330.1">
    <property type="nucleotide sequence ID" value="NZ_QYTW02000030.1"/>
</dbReference>
<keyword evidence="4" id="KW-0472">Membrane</keyword>
<accession>A0A429X2T4</accession>
<name>A0A429X2T4_SIMTE</name>
<feature type="region of interest" description="Disordered" evidence="3">
    <location>
        <begin position="237"/>
        <end position="282"/>
    </location>
</feature>
<dbReference type="Pfam" id="PF20155">
    <property type="entry name" value="TMP_3"/>
    <property type="match status" value="1"/>
</dbReference>
<feature type="region of interest" description="Disordered" evidence="3">
    <location>
        <begin position="1090"/>
        <end position="1114"/>
    </location>
</feature>
<gene>
    <name evidence="6" type="ORF">D5F11_021730</name>
</gene>
<protein>
    <recommendedName>
        <fullName evidence="5">Tape measure protein N-terminal domain-containing protein</fullName>
    </recommendedName>
</protein>
<feature type="region of interest" description="Disordered" evidence="3">
    <location>
        <begin position="715"/>
        <end position="745"/>
    </location>
</feature>
<feature type="transmembrane region" description="Helical" evidence="4">
    <location>
        <begin position="647"/>
        <end position="672"/>
    </location>
</feature>
<feature type="region of interest" description="Disordered" evidence="3">
    <location>
        <begin position="37"/>
        <end position="225"/>
    </location>
</feature>
<dbReference type="OrthoDB" id="2157658at2"/>
<feature type="compositionally biased region" description="Basic and acidic residues" evidence="3">
    <location>
        <begin position="728"/>
        <end position="745"/>
    </location>
</feature>
<organism evidence="6 7">
    <name type="scientific">Siminovitchia terrae</name>
    <name type="common">Bacillus terrae</name>
    <dbReference type="NCBI Taxonomy" id="1914933"/>
    <lineage>
        <taxon>Bacteria</taxon>
        <taxon>Bacillati</taxon>
        <taxon>Bacillota</taxon>
        <taxon>Bacilli</taxon>
        <taxon>Bacillales</taxon>
        <taxon>Bacillaceae</taxon>
        <taxon>Siminovitchia</taxon>
    </lineage>
</organism>
<evidence type="ECO:0000256" key="2">
    <source>
        <dbReference type="SAM" id="Coils"/>
    </source>
</evidence>
<proteinExistence type="predicted"/>
<dbReference type="Gene3D" id="1.10.287.950">
    <property type="entry name" value="Methyl-accepting chemotaxis protein"/>
    <property type="match status" value="1"/>
</dbReference>
<feature type="domain" description="Tape measure protein N-terminal" evidence="5">
    <location>
        <begin position="317"/>
        <end position="507"/>
    </location>
</feature>
<evidence type="ECO:0000256" key="3">
    <source>
        <dbReference type="SAM" id="MobiDB-lite"/>
    </source>
</evidence>
<dbReference type="SUPFAM" id="SSF58104">
    <property type="entry name" value="Methyl-accepting chemotaxis protein (MCP) signaling domain"/>
    <property type="match status" value="2"/>
</dbReference>
<dbReference type="EMBL" id="QYTW02000030">
    <property type="protein sequence ID" value="RST57683.1"/>
    <property type="molecule type" value="Genomic_DNA"/>
</dbReference>
<dbReference type="Proteomes" id="UP000287296">
    <property type="component" value="Unassembled WGS sequence"/>
</dbReference>
<feature type="compositionally biased region" description="Basic and acidic residues" evidence="3">
    <location>
        <begin position="261"/>
        <end position="281"/>
    </location>
</feature>
<comment type="caution">
    <text evidence="6">The sequence shown here is derived from an EMBL/GenBank/DDBJ whole genome shotgun (WGS) entry which is preliminary data.</text>
</comment>
<evidence type="ECO:0000313" key="6">
    <source>
        <dbReference type="EMBL" id="RST57683.1"/>
    </source>
</evidence>
<feature type="coiled-coil region" evidence="2">
    <location>
        <begin position="1552"/>
        <end position="1605"/>
    </location>
</feature>